<protein>
    <submittedName>
        <fullName evidence="1">Uncharacterized protein</fullName>
    </submittedName>
</protein>
<dbReference type="GeneID" id="46909594"/>
<reference evidence="2" key="1">
    <citation type="submission" date="2016-10" db="EMBL/GenBank/DDBJ databases">
        <title>Pseudomonas frederiksbergensis ERGS4:02 complete genome.</title>
        <authorList>
            <person name="Kumar R."/>
            <person name="Acharya V."/>
            <person name="Singh D."/>
        </authorList>
    </citation>
    <scope>NUCLEOTIDE SEQUENCE [LARGE SCALE GENOMIC DNA]</scope>
    <source>
        <strain evidence="2">ERGS4:02</strain>
    </source>
</reference>
<gene>
    <name evidence="1" type="ORF">BLL42_15130</name>
</gene>
<dbReference type="EMBL" id="CP017886">
    <property type="protein sequence ID" value="APC17001.1"/>
    <property type="molecule type" value="Genomic_DNA"/>
</dbReference>
<dbReference type="OrthoDB" id="6999944at2"/>
<organism evidence="1 2">
    <name type="scientific">Pseudomonas frederiksbergensis</name>
    <dbReference type="NCBI Taxonomy" id="104087"/>
    <lineage>
        <taxon>Bacteria</taxon>
        <taxon>Pseudomonadati</taxon>
        <taxon>Pseudomonadota</taxon>
        <taxon>Gammaproteobacteria</taxon>
        <taxon>Pseudomonadales</taxon>
        <taxon>Pseudomonadaceae</taxon>
        <taxon>Pseudomonas</taxon>
    </lineage>
</organism>
<dbReference type="Proteomes" id="UP000182567">
    <property type="component" value="Chromosome"/>
</dbReference>
<evidence type="ECO:0000313" key="2">
    <source>
        <dbReference type="Proteomes" id="UP000182567"/>
    </source>
</evidence>
<sequence length="238" mass="25789">MSSQTIIVYIEEDQLIAQKTNNYSLYLAKKVNSTFTVIWLAKAPLPTPGQPTYQYKNTFDISSDTYRVNFTNTPLQDGDISFTSGGKSLLINTGQKTTLNQYGVFSTAQNGGVPGDVLINNQLPAYPRAILLDSTGRSLWVSSSGMDIGPTTMTPKNDFQLWFGPAQVAGSLIPSTVSNVDVVTVNNGETQTITYTNSGTWVSGAPATRLTTEEVIALHVRVDQAVMQATLAARRTSH</sequence>
<dbReference type="AlphaFoldDB" id="A0A1J0ELQ0"/>
<dbReference type="RefSeq" id="WP_071552872.1">
    <property type="nucleotide sequence ID" value="NZ_CP017886.1"/>
</dbReference>
<name>A0A1J0ELQ0_9PSED</name>
<evidence type="ECO:0000313" key="1">
    <source>
        <dbReference type="EMBL" id="APC17001.1"/>
    </source>
</evidence>
<accession>A0A1J0ELQ0</accession>
<proteinExistence type="predicted"/>